<dbReference type="Proteomes" id="UP000482578">
    <property type="component" value="Unassembled WGS sequence"/>
</dbReference>
<evidence type="ECO:0008006" key="4">
    <source>
        <dbReference type="Google" id="ProtNLM"/>
    </source>
</evidence>
<feature type="transmembrane region" description="Helical" evidence="1">
    <location>
        <begin position="231"/>
        <end position="252"/>
    </location>
</feature>
<protein>
    <recommendedName>
        <fullName evidence="4">O-antigen ligase family protein</fullName>
    </recommendedName>
</protein>
<feature type="transmembrane region" description="Helical" evidence="1">
    <location>
        <begin position="418"/>
        <end position="438"/>
    </location>
</feature>
<dbReference type="EMBL" id="JAAGAA010000007">
    <property type="protein sequence ID" value="NDV13136.1"/>
    <property type="molecule type" value="Genomic_DNA"/>
</dbReference>
<comment type="caution">
    <text evidence="2">The sequence shown here is derived from an EMBL/GenBank/DDBJ whole genome shotgun (WGS) entry which is preliminary data.</text>
</comment>
<feature type="transmembrane region" description="Helical" evidence="1">
    <location>
        <begin position="473"/>
        <end position="492"/>
    </location>
</feature>
<sequence>MASLLPLRAWWPEPLSRLKAYLPEMVAFAVSALLAVASGVLVAHGNPVNVALLMGMVAGFVLLARPQLIVWLILVGTLLVMGPVGLFFPGLLKISWAFSLLGVMLLGIATVRLLLNADAREGMPVFVWLLAALPVYAVLASLPADSSLNESAAGWKRIFQFFGLLLFVAALPVNADSERLLARCCRFLFWLALLQLPFALYQYLFLVPLRIGMGDGVVPIDIVSGSFEANMTGGGSSGTMAMFLLCGLAGTLTAWHRRVIPVWGALAAVPLLCAPLLLGETKVVLILLPVVLLFAYRDVIRRSPLLAVLLVLLLASAMVALLWVYFVFFNDGLLTPEQQFVQAIAYNFGEHGYVDRYSLNRTTVLSFWFAEHGWHNPLETFFGHGLGASYSADATLQAGYLSRRYPLMNINLNTLSTLLWDTGLAGALLFCLALFALLRSTWRVQAPPGVAAALQVAACCFLLALWYSDALIVASSFEVLFAFAAGYLAWLVKKERKRDEAAVPDPRTLS</sequence>
<feature type="transmembrane region" description="Helical" evidence="1">
    <location>
        <begin position="21"/>
        <end position="42"/>
    </location>
</feature>
<feature type="transmembrane region" description="Helical" evidence="1">
    <location>
        <begin position="69"/>
        <end position="88"/>
    </location>
</feature>
<evidence type="ECO:0000313" key="2">
    <source>
        <dbReference type="EMBL" id="NDV13136.1"/>
    </source>
</evidence>
<name>A0A6B2KSB1_9NEIS</name>
<feature type="transmembrane region" description="Helical" evidence="1">
    <location>
        <begin position="94"/>
        <end position="115"/>
    </location>
</feature>
<feature type="transmembrane region" description="Helical" evidence="1">
    <location>
        <begin position="187"/>
        <end position="211"/>
    </location>
</feature>
<accession>A0A6B2KSB1</accession>
<keyword evidence="3" id="KW-1185">Reference proteome</keyword>
<feature type="transmembrane region" description="Helical" evidence="1">
    <location>
        <begin position="48"/>
        <end position="64"/>
    </location>
</feature>
<feature type="transmembrane region" description="Helical" evidence="1">
    <location>
        <begin position="283"/>
        <end position="299"/>
    </location>
</feature>
<dbReference type="RefSeq" id="WP_163316328.1">
    <property type="nucleotide sequence ID" value="NZ_JAAGAA010000007.1"/>
</dbReference>
<proteinExistence type="predicted"/>
<feature type="transmembrane region" description="Helical" evidence="1">
    <location>
        <begin position="122"/>
        <end position="142"/>
    </location>
</feature>
<evidence type="ECO:0000256" key="1">
    <source>
        <dbReference type="SAM" id="Phobius"/>
    </source>
</evidence>
<evidence type="ECO:0000313" key="3">
    <source>
        <dbReference type="Proteomes" id="UP000482578"/>
    </source>
</evidence>
<dbReference type="AlphaFoldDB" id="A0A6B2KSB1"/>
<feature type="transmembrane region" description="Helical" evidence="1">
    <location>
        <begin position="450"/>
        <end position="467"/>
    </location>
</feature>
<gene>
    <name evidence="2" type="ORF">GZH52_10080</name>
</gene>
<feature type="transmembrane region" description="Helical" evidence="1">
    <location>
        <begin position="306"/>
        <end position="328"/>
    </location>
</feature>
<organism evidence="2 3">
    <name type="scientific">Crenobacter caeni</name>
    <dbReference type="NCBI Taxonomy" id="2705474"/>
    <lineage>
        <taxon>Bacteria</taxon>
        <taxon>Pseudomonadati</taxon>
        <taxon>Pseudomonadota</taxon>
        <taxon>Betaproteobacteria</taxon>
        <taxon>Neisseriales</taxon>
        <taxon>Neisseriaceae</taxon>
        <taxon>Crenobacter</taxon>
    </lineage>
</organism>
<feature type="transmembrane region" description="Helical" evidence="1">
    <location>
        <begin position="259"/>
        <end position="277"/>
    </location>
</feature>
<keyword evidence="1" id="KW-0472">Membrane</keyword>
<keyword evidence="1" id="KW-1133">Transmembrane helix</keyword>
<keyword evidence="1" id="KW-0812">Transmembrane</keyword>
<feature type="transmembrane region" description="Helical" evidence="1">
    <location>
        <begin position="154"/>
        <end position="175"/>
    </location>
</feature>
<reference evidence="2 3" key="1">
    <citation type="submission" date="2020-02" db="EMBL/GenBank/DDBJ databases">
        <authorList>
            <person name="Yang Z."/>
        </authorList>
    </citation>
    <scope>NUCLEOTIDE SEQUENCE [LARGE SCALE GENOMIC DNA]</scope>
    <source>
        <strain evidence="2 3">HX-7-9</strain>
    </source>
</reference>